<dbReference type="Gene3D" id="3.80.10.10">
    <property type="entry name" value="Ribonuclease Inhibitor"/>
    <property type="match status" value="1"/>
</dbReference>
<evidence type="ECO:0000313" key="6">
    <source>
        <dbReference type="EMBL" id="KAK1287161.1"/>
    </source>
</evidence>
<dbReference type="AlphaFoldDB" id="A0AAV9CFA0"/>
<name>A0AAV9CFA0_ACOCL</name>
<dbReference type="InterPro" id="IPR051502">
    <property type="entry name" value="RLP_Defense_Trigger"/>
</dbReference>
<keyword evidence="3" id="KW-0677">Repeat</keyword>
<sequence>MEWGSVGRRGIGSGGGRGEEVTGGGEAGIRPPPSDDQFPYYYDLINVTEIAVTTDLITKGKLYNFMGVIPSQLVQLNKLSTFRVAYNDLTGIIPSSGQFSTFNESNFEGNPNLCGPMVGRNCSSETSQTHRIIDDEVDKQRVIDSPVIYYSFIAASHAIGFWGVIAVLAFKYNWRARQLSGRSEVGTWPIRLDYLVRAYWPEKPVCLPRFGGWAFFPQTGAD</sequence>
<gene>
    <name evidence="6" type="ORF">QJS10_CPB19g01210</name>
</gene>
<reference evidence="6" key="2">
    <citation type="submission" date="2023-06" db="EMBL/GenBank/DDBJ databases">
        <authorList>
            <person name="Ma L."/>
            <person name="Liu K.-W."/>
            <person name="Li Z."/>
            <person name="Hsiao Y.-Y."/>
            <person name="Qi Y."/>
            <person name="Fu T."/>
            <person name="Tang G."/>
            <person name="Zhang D."/>
            <person name="Sun W.-H."/>
            <person name="Liu D.-K."/>
            <person name="Li Y."/>
            <person name="Chen G.-Z."/>
            <person name="Liu X.-D."/>
            <person name="Liao X.-Y."/>
            <person name="Jiang Y.-T."/>
            <person name="Yu X."/>
            <person name="Hao Y."/>
            <person name="Huang J."/>
            <person name="Zhao X.-W."/>
            <person name="Ke S."/>
            <person name="Chen Y.-Y."/>
            <person name="Wu W.-L."/>
            <person name="Hsu J.-L."/>
            <person name="Lin Y.-F."/>
            <person name="Huang M.-D."/>
            <person name="Li C.-Y."/>
            <person name="Huang L."/>
            <person name="Wang Z.-W."/>
            <person name="Zhao X."/>
            <person name="Zhong W.-Y."/>
            <person name="Peng D.-H."/>
            <person name="Ahmad S."/>
            <person name="Lan S."/>
            <person name="Zhang J.-S."/>
            <person name="Tsai W.-C."/>
            <person name="Van De Peer Y."/>
            <person name="Liu Z.-J."/>
        </authorList>
    </citation>
    <scope>NUCLEOTIDE SEQUENCE</scope>
    <source>
        <strain evidence="6">CP</strain>
        <tissue evidence="6">Leaves</tissue>
    </source>
</reference>
<reference evidence="6" key="1">
    <citation type="journal article" date="2023" name="Nat. Commun.">
        <title>Diploid and tetraploid genomes of Acorus and the evolution of monocots.</title>
        <authorList>
            <person name="Ma L."/>
            <person name="Liu K.W."/>
            <person name="Li Z."/>
            <person name="Hsiao Y.Y."/>
            <person name="Qi Y."/>
            <person name="Fu T."/>
            <person name="Tang G.D."/>
            <person name="Zhang D."/>
            <person name="Sun W.H."/>
            <person name="Liu D.K."/>
            <person name="Li Y."/>
            <person name="Chen G.Z."/>
            <person name="Liu X.D."/>
            <person name="Liao X.Y."/>
            <person name="Jiang Y.T."/>
            <person name="Yu X."/>
            <person name="Hao Y."/>
            <person name="Huang J."/>
            <person name="Zhao X.W."/>
            <person name="Ke S."/>
            <person name="Chen Y.Y."/>
            <person name="Wu W.L."/>
            <person name="Hsu J.L."/>
            <person name="Lin Y.F."/>
            <person name="Huang M.D."/>
            <person name="Li C.Y."/>
            <person name="Huang L."/>
            <person name="Wang Z.W."/>
            <person name="Zhao X."/>
            <person name="Zhong W.Y."/>
            <person name="Peng D.H."/>
            <person name="Ahmad S."/>
            <person name="Lan S."/>
            <person name="Zhang J.S."/>
            <person name="Tsai W.C."/>
            <person name="Van de Peer Y."/>
            <person name="Liu Z.J."/>
        </authorList>
    </citation>
    <scope>NUCLEOTIDE SEQUENCE</scope>
    <source>
        <strain evidence="6">CP</strain>
    </source>
</reference>
<dbReference type="EMBL" id="JAUJYO010000019">
    <property type="protein sequence ID" value="KAK1287161.1"/>
    <property type="molecule type" value="Genomic_DNA"/>
</dbReference>
<feature type="region of interest" description="Disordered" evidence="4">
    <location>
        <begin position="1"/>
        <end position="34"/>
    </location>
</feature>
<keyword evidence="7" id="KW-1185">Reference proteome</keyword>
<dbReference type="PANTHER" id="PTHR48062:SF51">
    <property type="entry name" value="LRR RECEPTOR-LIKE SERINE_THREONINE-PROTEIN KINASE ERL1"/>
    <property type="match status" value="1"/>
</dbReference>
<keyword evidence="5" id="KW-0812">Transmembrane</keyword>
<feature type="compositionally biased region" description="Gly residues" evidence="4">
    <location>
        <begin position="7"/>
        <end position="27"/>
    </location>
</feature>
<keyword evidence="5" id="KW-1133">Transmembrane helix</keyword>
<keyword evidence="2" id="KW-0433">Leucine-rich repeat</keyword>
<evidence type="ECO:0000256" key="5">
    <source>
        <dbReference type="SAM" id="Phobius"/>
    </source>
</evidence>
<evidence type="ECO:0000256" key="3">
    <source>
        <dbReference type="ARBA" id="ARBA00022737"/>
    </source>
</evidence>
<evidence type="ECO:0000256" key="1">
    <source>
        <dbReference type="ARBA" id="ARBA00009592"/>
    </source>
</evidence>
<accession>A0AAV9CFA0</accession>
<dbReference type="PANTHER" id="PTHR48062">
    <property type="entry name" value="RECEPTOR-LIKE PROTEIN 14"/>
    <property type="match status" value="1"/>
</dbReference>
<comment type="caution">
    <text evidence="6">The sequence shown here is derived from an EMBL/GenBank/DDBJ whole genome shotgun (WGS) entry which is preliminary data.</text>
</comment>
<feature type="transmembrane region" description="Helical" evidence="5">
    <location>
        <begin position="147"/>
        <end position="170"/>
    </location>
</feature>
<evidence type="ECO:0000313" key="7">
    <source>
        <dbReference type="Proteomes" id="UP001180020"/>
    </source>
</evidence>
<evidence type="ECO:0000256" key="2">
    <source>
        <dbReference type="ARBA" id="ARBA00022614"/>
    </source>
</evidence>
<keyword evidence="5" id="KW-0472">Membrane</keyword>
<comment type="similarity">
    <text evidence="1">Belongs to the RLP family.</text>
</comment>
<proteinExistence type="inferred from homology"/>
<dbReference type="SUPFAM" id="SSF52058">
    <property type="entry name" value="L domain-like"/>
    <property type="match status" value="1"/>
</dbReference>
<organism evidence="6 7">
    <name type="scientific">Acorus calamus</name>
    <name type="common">Sweet flag</name>
    <dbReference type="NCBI Taxonomy" id="4465"/>
    <lineage>
        <taxon>Eukaryota</taxon>
        <taxon>Viridiplantae</taxon>
        <taxon>Streptophyta</taxon>
        <taxon>Embryophyta</taxon>
        <taxon>Tracheophyta</taxon>
        <taxon>Spermatophyta</taxon>
        <taxon>Magnoliopsida</taxon>
        <taxon>Liliopsida</taxon>
        <taxon>Acoraceae</taxon>
        <taxon>Acorus</taxon>
    </lineage>
</organism>
<dbReference type="Proteomes" id="UP001180020">
    <property type="component" value="Unassembled WGS sequence"/>
</dbReference>
<evidence type="ECO:0000256" key="4">
    <source>
        <dbReference type="SAM" id="MobiDB-lite"/>
    </source>
</evidence>
<protein>
    <submittedName>
        <fullName evidence="6">Uncharacterized protein</fullName>
    </submittedName>
</protein>
<dbReference type="InterPro" id="IPR032675">
    <property type="entry name" value="LRR_dom_sf"/>
</dbReference>